<dbReference type="Proteomes" id="UP001500984">
    <property type="component" value="Unassembled WGS sequence"/>
</dbReference>
<proteinExistence type="predicted"/>
<keyword evidence="4" id="KW-1185">Reference proteome</keyword>
<keyword evidence="1" id="KW-0175">Coiled coil</keyword>
<accession>A0ABN2X5X1</accession>
<protein>
    <submittedName>
        <fullName evidence="3">Zinc ribbon domain-containing protein</fullName>
    </submittedName>
</protein>
<name>A0ABN2X5X1_9MICO</name>
<gene>
    <name evidence="3" type="ORF">GCM10009823_31340</name>
</gene>
<evidence type="ECO:0000259" key="2">
    <source>
        <dbReference type="Pfam" id="PF24481"/>
    </source>
</evidence>
<comment type="caution">
    <text evidence="3">The sequence shown here is derived from an EMBL/GenBank/DDBJ whole genome shotgun (WGS) entry which is preliminary data.</text>
</comment>
<reference evidence="3 4" key="1">
    <citation type="journal article" date="2019" name="Int. J. Syst. Evol. Microbiol.">
        <title>The Global Catalogue of Microorganisms (GCM) 10K type strain sequencing project: providing services to taxonomists for standard genome sequencing and annotation.</title>
        <authorList>
            <consortium name="The Broad Institute Genomics Platform"/>
            <consortium name="The Broad Institute Genome Sequencing Center for Infectious Disease"/>
            <person name="Wu L."/>
            <person name="Ma J."/>
        </authorList>
    </citation>
    <scope>NUCLEOTIDE SEQUENCE [LARGE SCALE GENOMIC DNA]</scope>
    <source>
        <strain evidence="3 4">JCM 15900</strain>
    </source>
</reference>
<organism evidence="3 4">
    <name type="scientific">Brevibacterium salitolerans</name>
    <dbReference type="NCBI Taxonomy" id="1403566"/>
    <lineage>
        <taxon>Bacteria</taxon>
        <taxon>Bacillati</taxon>
        <taxon>Actinomycetota</taxon>
        <taxon>Actinomycetes</taxon>
        <taxon>Micrococcales</taxon>
        <taxon>Brevibacteriaceae</taxon>
        <taxon>Brevibacterium</taxon>
    </lineage>
</organism>
<dbReference type="Gene3D" id="1.10.287.1490">
    <property type="match status" value="1"/>
</dbReference>
<evidence type="ECO:0000313" key="3">
    <source>
        <dbReference type="EMBL" id="GAA2105748.1"/>
    </source>
</evidence>
<dbReference type="InterPro" id="IPR056003">
    <property type="entry name" value="CT398_CC_hairpin"/>
</dbReference>
<feature type="coiled-coil region" evidence="1">
    <location>
        <begin position="40"/>
        <end position="120"/>
    </location>
</feature>
<dbReference type="RefSeq" id="WP_291796178.1">
    <property type="nucleotide sequence ID" value="NZ_BAAAPZ010000019.1"/>
</dbReference>
<feature type="domain" description="CT398-like coiled coil hairpin" evidence="2">
    <location>
        <begin position="28"/>
        <end position="185"/>
    </location>
</feature>
<evidence type="ECO:0000313" key="4">
    <source>
        <dbReference type="Proteomes" id="UP001500984"/>
    </source>
</evidence>
<dbReference type="Pfam" id="PF24481">
    <property type="entry name" value="CT398_CC"/>
    <property type="match status" value="1"/>
</dbReference>
<sequence>MSELRLDEGQAQALLEWIDLAAARRTRAHEARQTQRLARLRELAAEHGRLRQEADALAARQTEHERQAAECEAEADALRARISRTEEKLNAGVGLTSRDLLGLQEEIAGHRRRVSEIETRQVEELEAGETAAEALAGVRAQADQVASTGRDLQAERTAEAERLSGEIAELDARLTAAVAQLPQSLAPRLSADGEYPAAATVSGGACTACGAQLSGASADRYRNAAPGTCLECEDCGAVLLRAGG</sequence>
<dbReference type="EMBL" id="BAAAPZ010000019">
    <property type="protein sequence ID" value="GAA2105748.1"/>
    <property type="molecule type" value="Genomic_DNA"/>
</dbReference>
<evidence type="ECO:0000256" key="1">
    <source>
        <dbReference type="SAM" id="Coils"/>
    </source>
</evidence>